<evidence type="ECO:0000313" key="2">
    <source>
        <dbReference type="Proteomes" id="UP000295611"/>
    </source>
</evidence>
<dbReference type="EMBL" id="SNZP01000002">
    <property type="protein sequence ID" value="TDR82191.1"/>
    <property type="molecule type" value="Genomic_DNA"/>
</dbReference>
<dbReference type="RefSeq" id="WP_208108205.1">
    <property type="nucleotide sequence ID" value="NZ_SNZP01000002.1"/>
</dbReference>
<gene>
    <name evidence="1" type="ORF">DFP86_102305</name>
</gene>
<evidence type="ECO:0000313" key="1">
    <source>
        <dbReference type="EMBL" id="TDR82191.1"/>
    </source>
</evidence>
<accession>A0A4R7BBD6</accession>
<reference evidence="1 2" key="1">
    <citation type="submission" date="2019-03" db="EMBL/GenBank/DDBJ databases">
        <title>Genomic Encyclopedia of Type Strains, Phase III (KMG-III): the genomes of soil and plant-associated and newly described type strains.</title>
        <authorList>
            <person name="Whitman W."/>
        </authorList>
    </citation>
    <scope>NUCLEOTIDE SEQUENCE [LARGE SCALE GENOMIC DNA]</scope>
    <source>
        <strain evidence="1 2">CECT 8976</strain>
    </source>
</reference>
<sequence>MITYDMLMQQYKTFDKARDMYWDRLAKAAIQLANELEESLHLTAKFYAEDGKSYRYVDIGEVVDGKFVPKNPHLLNADDLSLSFAIKVALEVAPNAFPKLFFSQQVLIKDTGGRLQVTLVGNSEHILFVTGADATGKFSEVAEQIKQNIVDLLDPAAFNPAGA</sequence>
<dbReference type="AlphaFoldDB" id="A0A4R7BBD6"/>
<dbReference type="Proteomes" id="UP000295611">
    <property type="component" value="Unassembled WGS sequence"/>
</dbReference>
<comment type="caution">
    <text evidence="1">The sequence shown here is derived from an EMBL/GenBank/DDBJ whole genome shotgun (WGS) entry which is preliminary data.</text>
</comment>
<protein>
    <submittedName>
        <fullName evidence="1">Uncharacterized protein</fullName>
    </submittedName>
</protein>
<proteinExistence type="predicted"/>
<name>A0A4R7BBD6_9NEIS</name>
<organism evidence="1 2">
    <name type="scientific">Paludibacterium purpuratum</name>
    <dbReference type="NCBI Taxonomy" id="1144873"/>
    <lineage>
        <taxon>Bacteria</taxon>
        <taxon>Pseudomonadati</taxon>
        <taxon>Pseudomonadota</taxon>
        <taxon>Betaproteobacteria</taxon>
        <taxon>Neisseriales</taxon>
        <taxon>Chromobacteriaceae</taxon>
        <taxon>Paludibacterium</taxon>
    </lineage>
</organism>
<keyword evidence="2" id="KW-1185">Reference proteome</keyword>